<keyword evidence="6" id="KW-1185">Reference proteome</keyword>
<protein>
    <submittedName>
        <fullName evidence="5">ANK_REP_REGION domain-containing protein</fullName>
    </submittedName>
</protein>
<dbReference type="PANTHER" id="PTHR46680:SF3">
    <property type="entry name" value="NF-KAPPA-B INHIBITOR CACTUS"/>
    <property type="match status" value="1"/>
</dbReference>
<feature type="repeat" description="ANK" evidence="3">
    <location>
        <begin position="333"/>
        <end position="365"/>
    </location>
</feature>
<dbReference type="VEuPathDB" id="VectorBase:GBRI011124"/>
<feature type="repeat" description="ANK" evidence="3">
    <location>
        <begin position="299"/>
        <end position="331"/>
    </location>
</feature>
<dbReference type="EnsemblMetazoa" id="GBRI011124-RA">
    <property type="protein sequence ID" value="GBRI011124-PA"/>
    <property type="gene ID" value="GBRI011124"/>
</dbReference>
<evidence type="ECO:0000256" key="2">
    <source>
        <dbReference type="ARBA" id="ARBA00023043"/>
    </source>
</evidence>
<proteinExistence type="predicted"/>
<dbReference type="InterPro" id="IPR051070">
    <property type="entry name" value="NF-kappa-B_inhibitor"/>
</dbReference>
<reference evidence="5" key="2">
    <citation type="submission" date="2020-05" db="UniProtKB">
        <authorList>
            <consortium name="EnsemblMetazoa"/>
        </authorList>
    </citation>
    <scope>IDENTIFICATION</scope>
    <source>
        <strain evidence="5">IAEA</strain>
    </source>
</reference>
<evidence type="ECO:0000313" key="6">
    <source>
        <dbReference type="Proteomes" id="UP000091820"/>
    </source>
</evidence>
<dbReference type="Proteomes" id="UP000091820">
    <property type="component" value="Unassembled WGS sequence"/>
</dbReference>
<dbReference type="Pfam" id="PF00023">
    <property type="entry name" value="Ank"/>
    <property type="match status" value="1"/>
</dbReference>
<organism evidence="5 6">
    <name type="scientific">Glossina brevipalpis</name>
    <dbReference type="NCBI Taxonomy" id="37001"/>
    <lineage>
        <taxon>Eukaryota</taxon>
        <taxon>Metazoa</taxon>
        <taxon>Ecdysozoa</taxon>
        <taxon>Arthropoda</taxon>
        <taxon>Hexapoda</taxon>
        <taxon>Insecta</taxon>
        <taxon>Pterygota</taxon>
        <taxon>Neoptera</taxon>
        <taxon>Endopterygota</taxon>
        <taxon>Diptera</taxon>
        <taxon>Brachycera</taxon>
        <taxon>Muscomorpha</taxon>
        <taxon>Hippoboscoidea</taxon>
        <taxon>Glossinidae</taxon>
        <taxon>Glossina</taxon>
    </lineage>
</organism>
<dbReference type="GO" id="GO:0005829">
    <property type="term" value="C:cytosol"/>
    <property type="evidence" value="ECO:0007669"/>
    <property type="project" value="TreeGrafter"/>
</dbReference>
<feature type="compositionally biased region" description="Low complexity" evidence="4">
    <location>
        <begin position="85"/>
        <end position="99"/>
    </location>
</feature>
<evidence type="ECO:0000256" key="4">
    <source>
        <dbReference type="SAM" id="MobiDB-lite"/>
    </source>
</evidence>
<feature type="repeat" description="ANK" evidence="3">
    <location>
        <begin position="211"/>
        <end position="243"/>
    </location>
</feature>
<evidence type="ECO:0000313" key="5">
    <source>
        <dbReference type="EnsemblMetazoa" id="GBRI011124-PA"/>
    </source>
</evidence>
<evidence type="ECO:0000256" key="1">
    <source>
        <dbReference type="ARBA" id="ARBA00022737"/>
    </source>
</evidence>
<feature type="region of interest" description="Disordered" evidence="4">
    <location>
        <begin position="398"/>
        <end position="425"/>
    </location>
</feature>
<sequence>MIRNNRNCNNIVRIITALIAIMSASRVEKPSCPTLLFEKGIDGEFHVIPSEDKNMSLINQIQDIHGDFDNEKKLFQNESIDSGCLSDASDSSLDLPSKSIQQDGQDSDREEKELNTVINKIMTDSGFLSHNGNEDKEVNDDQNQSEAKALNNIDDPSAKQESPKFWKDLYQQNDDGNTWLHLACISEDENLVKTILLMAPHSCLYDILNDDCQAALHLAALTKQPKMLRMLLLAGADPFVRDHRGNTALHLACRSGIEECVDSLITPFREDEIEEASRQYSHRNCSIRLTQDLELSNYNGESCVHLAANLGFQDILRRLVSHGADINAKEKKCGHTPLHIAIVRGNEILAQFLLNECKEIDVERITFGGLTAYQLASKNKKLELQNLLGKHGAKTLPIPQSTDYNSDTDSDTESDDSAYNVTDPSGSQIFEDDLTKIADGITLCNILIDFCSNSKLYVTVSG</sequence>
<evidence type="ECO:0000256" key="3">
    <source>
        <dbReference type="PROSITE-ProRule" id="PRU00023"/>
    </source>
</evidence>
<dbReference type="STRING" id="37001.A0A1A9W9G3"/>
<dbReference type="InterPro" id="IPR002110">
    <property type="entry name" value="Ankyrin_rpt"/>
</dbReference>
<dbReference type="AlphaFoldDB" id="A0A1A9W9G3"/>
<dbReference type="SUPFAM" id="SSF48403">
    <property type="entry name" value="Ankyrin repeat"/>
    <property type="match status" value="1"/>
</dbReference>
<dbReference type="GO" id="GO:0071356">
    <property type="term" value="P:cellular response to tumor necrosis factor"/>
    <property type="evidence" value="ECO:0007669"/>
    <property type="project" value="TreeGrafter"/>
</dbReference>
<dbReference type="PANTHER" id="PTHR46680">
    <property type="entry name" value="NF-KAPPA-B INHIBITOR ALPHA"/>
    <property type="match status" value="1"/>
</dbReference>
<dbReference type="Pfam" id="PF12796">
    <property type="entry name" value="Ank_2"/>
    <property type="match status" value="1"/>
</dbReference>
<keyword evidence="1" id="KW-0677">Repeat</keyword>
<dbReference type="PROSITE" id="PS50088">
    <property type="entry name" value="ANK_REPEAT"/>
    <property type="match status" value="3"/>
</dbReference>
<dbReference type="Gene3D" id="1.25.40.20">
    <property type="entry name" value="Ankyrin repeat-containing domain"/>
    <property type="match status" value="1"/>
</dbReference>
<dbReference type="PROSITE" id="PS50297">
    <property type="entry name" value="ANK_REP_REGION"/>
    <property type="match status" value="3"/>
</dbReference>
<name>A0A1A9W9G3_9MUSC</name>
<keyword evidence="2 3" id="KW-0040">ANK repeat</keyword>
<dbReference type="SMART" id="SM00248">
    <property type="entry name" value="ANK"/>
    <property type="match status" value="6"/>
</dbReference>
<dbReference type="PRINTS" id="PR01415">
    <property type="entry name" value="ANKYRIN"/>
</dbReference>
<feature type="region of interest" description="Disordered" evidence="4">
    <location>
        <begin position="85"/>
        <end position="112"/>
    </location>
</feature>
<accession>A0A1A9W9G3</accession>
<dbReference type="GO" id="GO:0051059">
    <property type="term" value="F:NF-kappaB binding"/>
    <property type="evidence" value="ECO:0007669"/>
    <property type="project" value="TreeGrafter"/>
</dbReference>
<reference evidence="6" key="1">
    <citation type="submission" date="2014-03" db="EMBL/GenBank/DDBJ databases">
        <authorList>
            <person name="Aksoy S."/>
            <person name="Warren W."/>
            <person name="Wilson R.K."/>
        </authorList>
    </citation>
    <scope>NUCLEOTIDE SEQUENCE [LARGE SCALE GENOMIC DNA]</scope>
    <source>
        <strain evidence="6">IAEA</strain>
    </source>
</reference>
<feature type="compositionally biased region" description="Acidic residues" evidence="4">
    <location>
        <begin position="406"/>
        <end position="416"/>
    </location>
</feature>
<feature type="region of interest" description="Disordered" evidence="4">
    <location>
        <begin position="125"/>
        <end position="162"/>
    </location>
</feature>
<dbReference type="InterPro" id="IPR036770">
    <property type="entry name" value="Ankyrin_rpt-contain_sf"/>
</dbReference>